<dbReference type="OMA" id="THTDRQI"/>
<dbReference type="HOGENOM" id="CLU_011160_0_0_1"/>
<dbReference type="Gene3D" id="1.10.472.80">
    <property type="entry name" value="Ypt/Rab-GAP domain of gyp1p, domain 3"/>
    <property type="match status" value="1"/>
</dbReference>
<evidence type="ECO:0000313" key="14">
    <source>
        <dbReference type="EMBL" id="ELU03407.1"/>
    </source>
</evidence>
<dbReference type="PROSITE" id="PS50011">
    <property type="entry name" value="PROTEIN_KINASE_DOM"/>
    <property type="match status" value="1"/>
</dbReference>
<dbReference type="AlphaFoldDB" id="R7UJG7"/>
<keyword evidence="16" id="KW-1185">Reference proteome</keyword>
<evidence type="ECO:0000256" key="5">
    <source>
        <dbReference type="ARBA" id="ARBA00022490"/>
    </source>
</evidence>
<dbReference type="SUPFAM" id="SSF47923">
    <property type="entry name" value="Ypt/Rab-GAP domain of gyp1p"/>
    <property type="match status" value="2"/>
</dbReference>
<evidence type="ECO:0000256" key="4">
    <source>
        <dbReference type="ARBA" id="ARBA00022468"/>
    </source>
</evidence>
<dbReference type="FunFam" id="1.10.8.270:FF:000012">
    <property type="entry name" value="TBC domain-containing protein kinase-like protein-like"/>
    <property type="match status" value="1"/>
</dbReference>
<evidence type="ECO:0000256" key="10">
    <source>
        <dbReference type="ARBA" id="ARBA00073128"/>
    </source>
</evidence>
<dbReference type="Pfam" id="PF00566">
    <property type="entry name" value="RabGAP-TBC"/>
    <property type="match status" value="1"/>
</dbReference>
<dbReference type="InterPro" id="IPR035969">
    <property type="entry name" value="Rab-GAP_TBC_sf"/>
</dbReference>
<dbReference type="FunFam" id="1.10.510.10:FF:000332">
    <property type="entry name" value="TBC domain-containing protein kinase-like protein"/>
    <property type="match status" value="1"/>
</dbReference>
<organism evidence="14">
    <name type="scientific">Capitella teleta</name>
    <name type="common">Polychaete worm</name>
    <dbReference type="NCBI Taxonomy" id="283909"/>
    <lineage>
        <taxon>Eukaryota</taxon>
        <taxon>Metazoa</taxon>
        <taxon>Spiralia</taxon>
        <taxon>Lophotrochozoa</taxon>
        <taxon>Annelida</taxon>
        <taxon>Polychaeta</taxon>
        <taxon>Sedentaria</taxon>
        <taxon>Scolecida</taxon>
        <taxon>Capitellidae</taxon>
        <taxon>Capitella</taxon>
    </lineage>
</organism>
<dbReference type="GO" id="GO:0005524">
    <property type="term" value="F:ATP binding"/>
    <property type="evidence" value="ECO:0007669"/>
    <property type="project" value="InterPro"/>
</dbReference>
<evidence type="ECO:0000259" key="11">
    <source>
        <dbReference type="PROSITE" id="PS50011"/>
    </source>
</evidence>
<comment type="subcellular location">
    <subcellularLocation>
        <location evidence="1">Cytoplasm</location>
        <location evidence="1">Cytoskeleton</location>
        <location evidence="1">Spindle</location>
    </subcellularLocation>
    <subcellularLocation>
        <location evidence="3">Early endosome</location>
    </subcellularLocation>
    <subcellularLocation>
        <location evidence="2">Midbody</location>
    </subcellularLocation>
</comment>
<feature type="domain" description="Protein kinase" evidence="11">
    <location>
        <begin position="1"/>
        <end position="284"/>
    </location>
</feature>
<name>R7UJG7_CAPTE</name>
<comment type="similarity">
    <text evidence="8">Belongs to the protein kinase superfamily.</text>
</comment>
<dbReference type="EMBL" id="KB303198">
    <property type="protein sequence ID" value="ELU03407.1"/>
    <property type="molecule type" value="Genomic_DNA"/>
</dbReference>
<dbReference type="GO" id="GO:0030496">
    <property type="term" value="C:midbody"/>
    <property type="evidence" value="ECO:0007669"/>
    <property type="project" value="UniProtKB-SubCell"/>
</dbReference>
<evidence type="ECO:0000256" key="6">
    <source>
        <dbReference type="ARBA" id="ARBA00022753"/>
    </source>
</evidence>
<dbReference type="Gene3D" id="1.10.8.270">
    <property type="entry name" value="putative rabgap domain of human tbc1 domain family member 14 like domains"/>
    <property type="match status" value="1"/>
</dbReference>
<dbReference type="GO" id="GO:0005096">
    <property type="term" value="F:GTPase activator activity"/>
    <property type="evidence" value="ECO:0007669"/>
    <property type="project" value="UniProtKB-KW"/>
</dbReference>
<dbReference type="InterPro" id="IPR000195">
    <property type="entry name" value="Rab-GAP-TBC_dom"/>
</dbReference>
<dbReference type="Gene3D" id="3.40.250.10">
    <property type="entry name" value="Rhodanese-like domain"/>
    <property type="match status" value="1"/>
</dbReference>
<reference evidence="16" key="1">
    <citation type="submission" date="2012-12" db="EMBL/GenBank/DDBJ databases">
        <authorList>
            <person name="Hellsten U."/>
            <person name="Grimwood J."/>
            <person name="Chapman J.A."/>
            <person name="Shapiro H."/>
            <person name="Aerts A."/>
            <person name="Otillar R.P."/>
            <person name="Terry A.Y."/>
            <person name="Boore J.L."/>
            <person name="Simakov O."/>
            <person name="Marletaz F."/>
            <person name="Cho S.-J."/>
            <person name="Edsinger-Gonzales E."/>
            <person name="Havlak P."/>
            <person name="Kuo D.-H."/>
            <person name="Larsson T."/>
            <person name="Lv J."/>
            <person name="Arendt D."/>
            <person name="Savage R."/>
            <person name="Osoegawa K."/>
            <person name="de Jong P."/>
            <person name="Lindberg D.R."/>
            <person name="Seaver E.C."/>
            <person name="Weisblat D.A."/>
            <person name="Putnam N.H."/>
            <person name="Grigoriev I.V."/>
            <person name="Rokhsar D.S."/>
        </authorList>
    </citation>
    <scope>NUCLEOTIDE SEQUENCE</scope>
    <source>
        <strain evidence="16">I ESC-2004</strain>
    </source>
</reference>
<evidence type="ECO:0000256" key="9">
    <source>
        <dbReference type="ARBA" id="ARBA00058226"/>
    </source>
</evidence>
<dbReference type="SMART" id="SM00164">
    <property type="entry name" value="TBC"/>
    <property type="match status" value="1"/>
</dbReference>
<keyword evidence="4" id="KW-0343">GTPase activation</keyword>
<evidence type="ECO:0000256" key="8">
    <source>
        <dbReference type="ARBA" id="ARBA00038349"/>
    </source>
</evidence>
<gene>
    <name evidence="14" type="ORF">CAPTEDRAFT_220004</name>
</gene>
<dbReference type="FunCoup" id="R7UJG7">
    <property type="interactions" value="1425"/>
</dbReference>
<dbReference type="SUPFAM" id="SSF56112">
    <property type="entry name" value="Protein kinase-like (PK-like)"/>
    <property type="match status" value="1"/>
</dbReference>
<protein>
    <recommendedName>
        <fullName evidence="10">TBC domain-containing protein kinase-like protein</fullName>
    </recommendedName>
</protein>
<evidence type="ECO:0000256" key="3">
    <source>
        <dbReference type="ARBA" id="ARBA00004412"/>
    </source>
</evidence>
<dbReference type="STRING" id="283909.R7UJG7"/>
<feature type="domain" description="Rhodanese" evidence="13">
    <location>
        <begin position="806"/>
        <end position="905"/>
    </location>
</feature>
<reference evidence="15" key="3">
    <citation type="submission" date="2015-06" db="UniProtKB">
        <authorList>
            <consortium name="EnsemblMetazoa"/>
        </authorList>
    </citation>
    <scope>IDENTIFICATION</scope>
</reference>
<evidence type="ECO:0000256" key="7">
    <source>
        <dbReference type="ARBA" id="ARBA00023212"/>
    </source>
</evidence>
<dbReference type="Proteomes" id="UP000014760">
    <property type="component" value="Unassembled WGS sequence"/>
</dbReference>
<dbReference type="FunFam" id="1.10.472.80:FF:000015">
    <property type="entry name" value="TBC domain-containing protein kinase-like protein"/>
    <property type="match status" value="1"/>
</dbReference>
<dbReference type="EnsemblMetazoa" id="CapteT220004">
    <property type="protein sequence ID" value="CapteP220004"/>
    <property type="gene ID" value="CapteG220004"/>
</dbReference>
<dbReference type="PROSITE" id="PS50206">
    <property type="entry name" value="RHODANESE_3"/>
    <property type="match status" value="1"/>
</dbReference>
<keyword evidence="5" id="KW-0963">Cytoplasm</keyword>
<dbReference type="InterPro" id="IPR000719">
    <property type="entry name" value="Prot_kinase_dom"/>
</dbReference>
<feature type="domain" description="Rab-GAP TBC" evidence="12">
    <location>
        <begin position="482"/>
        <end position="667"/>
    </location>
</feature>
<evidence type="ECO:0000256" key="1">
    <source>
        <dbReference type="ARBA" id="ARBA00004186"/>
    </source>
</evidence>
<dbReference type="SUPFAM" id="SSF52821">
    <property type="entry name" value="Rhodanese/Cell cycle control phosphatase"/>
    <property type="match status" value="1"/>
</dbReference>
<keyword evidence="7" id="KW-0206">Cytoskeleton</keyword>
<dbReference type="PROSITE" id="PS50086">
    <property type="entry name" value="TBC_RABGAP"/>
    <property type="match status" value="1"/>
</dbReference>
<evidence type="ECO:0000256" key="2">
    <source>
        <dbReference type="ARBA" id="ARBA00004214"/>
    </source>
</evidence>
<dbReference type="GO" id="GO:0005819">
    <property type="term" value="C:spindle"/>
    <property type="evidence" value="ECO:0007669"/>
    <property type="project" value="UniProtKB-SubCell"/>
</dbReference>
<dbReference type="InterPro" id="IPR011009">
    <property type="entry name" value="Kinase-like_dom_sf"/>
</dbReference>
<dbReference type="InterPro" id="IPR036873">
    <property type="entry name" value="Rhodanese-like_dom_sf"/>
</dbReference>
<dbReference type="SMART" id="SM00450">
    <property type="entry name" value="RHOD"/>
    <property type="match status" value="1"/>
</dbReference>
<evidence type="ECO:0000259" key="12">
    <source>
        <dbReference type="PROSITE" id="PS50086"/>
    </source>
</evidence>
<evidence type="ECO:0000313" key="16">
    <source>
        <dbReference type="Proteomes" id="UP000014760"/>
    </source>
</evidence>
<dbReference type="Gene3D" id="1.10.510.10">
    <property type="entry name" value="Transferase(Phosphotransferase) domain 1"/>
    <property type="match status" value="1"/>
</dbReference>
<proteinExistence type="inferred from homology"/>
<dbReference type="GO" id="GO:0004672">
    <property type="term" value="F:protein kinase activity"/>
    <property type="evidence" value="ECO:0007669"/>
    <property type="project" value="InterPro"/>
</dbReference>
<sequence length="909" mass="102589">MASIGDAELGVSTFCAASHQSEKCGANGLPLTPNSIRILGRFPVLKTLSHPRLCKYVDLVREKHERLIVVTEFYKTNLAAALRTSKYSDTSCLTTLAFEILSGLAYLNSRGFIHRNLSPQNILFDTKGFVKLANYGMYYMTDSGADVSFPIGLLKYMSPEVLAQGRVRVTSIDREYATGWKETRQLSHAPSSCKTDVWSLGIMLLEAFLGSPLWPNLTLQQIIHKILAFAKSKVDPIVLILSDHHGEEKFALLPNEIQSLISTCLTLSPKQRPMPIDLLSSSVFNALKSKEIPYSNGFSMFSTNLRCQDLEIPEYVEGTEEDHAKEEDLLSERSIHEVYYLWRLAGGDLVGALTKAGLVRTRPPITKIANFTLDDGEFFGEGRDRSTLLDCTVVILSQDQLRQRLKHVEPAAFYPLLEEEKNTALHLPISPSSGDLTDTSKLPLVIKERDVEYQFHRAILYERLLKAYPYKRHHIWKEARTDIPPFVRAEIWAALLEVEGDIQGTYDAIDKETPTATDRQIEVDIPRCHQYCELLSSPEGHEKFKRVLKAWVVSHPEYVYWQGLDSLCAPFLYLNFNNEALAYACFKAFIPKYLHKLFLKDNSKVIQEYLAVFSHLIAFHDAPLSNHLNTIGFIPDLYAIPWFLTMFAHAFPLHKLFHLWDTLLLGNSSFPLCIGVAILYQLRDQLLSFGFNECILLFSDMPEIDIERCVQDSIRIFCLTPKSATYRQHAKPSKREQKDSSSKPDVSYYSKDYNHQPLTDLSMHPVPLEDLRAQKCPFISAEDLIQLGELMGSSLTKSPTKKSASGKPLIIILDIRPTEDYLRGCVPGSINIPFDTAFNSDGDFLPSPAVTKLNVHKTQVKVVVGSRDRSAIKFAESLLRLGYNRACVLYKGVDVLRPTGILTVPTPDL</sequence>
<keyword evidence="6" id="KW-0967">Endosome</keyword>
<dbReference type="Pfam" id="PF00581">
    <property type="entry name" value="Rhodanese"/>
    <property type="match status" value="1"/>
</dbReference>
<evidence type="ECO:0000313" key="15">
    <source>
        <dbReference type="EnsemblMetazoa" id="CapteP220004"/>
    </source>
</evidence>
<comment type="function">
    <text evidence="9">Component of the FERRY complex (Five-subunit Endosomal Rab5 and RNA/ribosome intermediary). The FERRY complex directly interacts with mRNAs and RAB5A, and functions as a RAB5A effector involved in the localization and the distribution of specific mRNAs most likely by mediating their endosomal transport. The complex recruits mRNAs and ribosomes to early endosomes through direct mRNA-interaction. Also involved in the modulation of mTOR signaling and expression of mTOR complex components. Involved in the control of actin-cytoskeleton organization.</text>
</comment>
<dbReference type="OrthoDB" id="1668230at2759"/>
<reference evidence="14 16" key="2">
    <citation type="journal article" date="2013" name="Nature">
        <title>Insights into bilaterian evolution from three spiralian genomes.</title>
        <authorList>
            <person name="Simakov O."/>
            <person name="Marletaz F."/>
            <person name="Cho S.J."/>
            <person name="Edsinger-Gonzales E."/>
            <person name="Havlak P."/>
            <person name="Hellsten U."/>
            <person name="Kuo D.H."/>
            <person name="Larsson T."/>
            <person name="Lv J."/>
            <person name="Arendt D."/>
            <person name="Savage R."/>
            <person name="Osoegawa K."/>
            <person name="de Jong P."/>
            <person name="Grimwood J."/>
            <person name="Chapman J.A."/>
            <person name="Shapiro H."/>
            <person name="Aerts A."/>
            <person name="Otillar R.P."/>
            <person name="Terry A.Y."/>
            <person name="Boore J.L."/>
            <person name="Grigoriev I.V."/>
            <person name="Lindberg D.R."/>
            <person name="Seaver E.C."/>
            <person name="Weisblat D.A."/>
            <person name="Putnam N.H."/>
            <person name="Rokhsar D.S."/>
        </authorList>
    </citation>
    <scope>NUCLEOTIDE SEQUENCE</scope>
    <source>
        <strain evidence="14 16">I ESC-2004</strain>
    </source>
</reference>
<dbReference type="InterPro" id="IPR001763">
    <property type="entry name" value="Rhodanese-like_dom"/>
</dbReference>
<dbReference type="GO" id="GO:0005769">
    <property type="term" value="C:early endosome"/>
    <property type="evidence" value="ECO:0007669"/>
    <property type="project" value="UniProtKB-SubCell"/>
</dbReference>
<dbReference type="PANTHER" id="PTHR22957">
    <property type="entry name" value="TBC1 DOMAIN FAMILY MEMBER GTPASE-ACTIVATING PROTEIN"/>
    <property type="match status" value="1"/>
</dbReference>
<dbReference type="PANTHER" id="PTHR22957:SF168">
    <property type="entry name" value="TBC DOMAIN-CONTAINING PROTEIN KINASE-LIKE PROTEIN"/>
    <property type="match status" value="1"/>
</dbReference>
<evidence type="ECO:0000259" key="13">
    <source>
        <dbReference type="PROSITE" id="PS50206"/>
    </source>
</evidence>
<dbReference type="EMBL" id="AMQN01008468">
    <property type="status" value="NOT_ANNOTATED_CDS"/>
    <property type="molecule type" value="Genomic_DNA"/>
</dbReference>
<dbReference type="Pfam" id="PF00069">
    <property type="entry name" value="Pkinase"/>
    <property type="match status" value="1"/>
</dbReference>
<accession>R7UJG7</accession>